<evidence type="ECO:0000259" key="2">
    <source>
        <dbReference type="Pfam" id="PF08588"/>
    </source>
</evidence>
<organism evidence="3 4">
    <name type="scientific">Helicocarpus griseus UAMH5409</name>
    <dbReference type="NCBI Taxonomy" id="1447875"/>
    <lineage>
        <taxon>Eukaryota</taxon>
        <taxon>Fungi</taxon>
        <taxon>Dikarya</taxon>
        <taxon>Ascomycota</taxon>
        <taxon>Pezizomycotina</taxon>
        <taxon>Eurotiomycetes</taxon>
        <taxon>Eurotiomycetidae</taxon>
        <taxon>Onygenales</taxon>
        <taxon>Ajellomycetaceae</taxon>
        <taxon>Helicocarpus</taxon>
    </lineage>
</organism>
<dbReference type="InterPro" id="IPR013897">
    <property type="entry name" value="Duc1"/>
</dbReference>
<accession>A0A2B7X2M9</accession>
<dbReference type="STRING" id="1447875.A0A2B7X2M9"/>
<dbReference type="PANTHER" id="PTHR34826">
    <property type="entry name" value="UPF0590 PROTEIN C409.17C"/>
    <property type="match status" value="1"/>
</dbReference>
<dbReference type="OrthoDB" id="2119945at2759"/>
<name>A0A2B7X2M9_9EURO</name>
<evidence type="ECO:0000313" key="3">
    <source>
        <dbReference type="EMBL" id="PGH03043.1"/>
    </source>
</evidence>
<protein>
    <recommendedName>
        <fullName evidence="2">Domain of unknown function at the cortex 1 domain-containing protein</fullName>
    </recommendedName>
</protein>
<gene>
    <name evidence="3" type="ORF">AJ79_07476</name>
</gene>
<dbReference type="PANTHER" id="PTHR34826:SF2">
    <property type="entry name" value="UPF0590 PROTEIN C409.17C"/>
    <property type="match status" value="1"/>
</dbReference>
<evidence type="ECO:0000313" key="4">
    <source>
        <dbReference type="Proteomes" id="UP000223968"/>
    </source>
</evidence>
<dbReference type="EMBL" id="PDNB01000152">
    <property type="protein sequence ID" value="PGH03043.1"/>
    <property type="molecule type" value="Genomic_DNA"/>
</dbReference>
<sequence length="298" mass="33076">MSSKDPDYTLTVNAGPSYDRSTHKPVAVNSPVPHLIDTPHATIDLRVRIQDFTGLPASSPRTSPYFTHPTRANDQYSIAISLIPKHPVSGSDLVFGNDFDHPIRHNLPPGTNQALKIVRWSIDPGLEGDAYADKPYLYGPALSSWNYLRVCGTGSGGVEKEEVIEEGGEDGGEEVRRELGVPDDAAGRKRWFLDEGRRGEWVFERGRLYKADFGNGYLGFNDFSLRLPGFHIHVAKYIDEKNHQLRYVLKNKRTGDVYFVLTFTLLLDECSSGGCKGGNDHDGHDADNSKNDDDEGVD</sequence>
<keyword evidence="4" id="KW-1185">Reference proteome</keyword>
<comment type="caution">
    <text evidence="3">The sequence shown here is derived from an EMBL/GenBank/DDBJ whole genome shotgun (WGS) entry which is preliminary data.</text>
</comment>
<feature type="region of interest" description="Disordered" evidence="1">
    <location>
        <begin position="1"/>
        <end position="33"/>
    </location>
</feature>
<dbReference type="Proteomes" id="UP000223968">
    <property type="component" value="Unassembled WGS sequence"/>
</dbReference>
<feature type="compositionally biased region" description="Basic and acidic residues" evidence="1">
    <location>
        <begin position="278"/>
        <end position="291"/>
    </location>
</feature>
<proteinExistence type="predicted"/>
<evidence type="ECO:0000256" key="1">
    <source>
        <dbReference type="SAM" id="MobiDB-lite"/>
    </source>
</evidence>
<feature type="region of interest" description="Disordered" evidence="1">
    <location>
        <begin position="277"/>
        <end position="298"/>
    </location>
</feature>
<dbReference type="Pfam" id="PF08588">
    <property type="entry name" value="Duc1"/>
    <property type="match status" value="1"/>
</dbReference>
<feature type="domain" description="Domain of unknown function at the cortex 1" evidence="2">
    <location>
        <begin position="10"/>
        <end position="265"/>
    </location>
</feature>
<dbReference type="AlphaFoldDB" id="A0A2B7X2M9"/>
<reference evidence="3 4" key="1">
    <citation type="submission" date="2017-10" db="EMBL/GenBank/DDBJ databases">
        <title>Comparative genomics in systemic dimorphic fungi from Ajellomycetaceae.</title>
        <authorList>
            <person name="Munoz J.F."/>
            <person name="Mcewen J.G."/>
            <person name="Clay O.K."/>
            <person name="Cuomo C.A."/>
        </authorList>
    </citation>
    <scope>NUCLEOTIDE SEQUENCE [LARGE SCALE GENOMIC DNA]</scope>
    <source>
        <strain evidence="3 4">UAMH5409</strain>
    </source>
</reference>